<keyword evidence="7 10" id="KW-0407">Ion channel</keyword>
<dbReference type="STRING" id="137733.SAMN05421767_10439"/>
<dbReference type="GO" id="GO:0001508">
    <property type="term" value="P:action potential"/>
    <property type="evidence" value="ECO:0007669"/>
    <property type="project" value="TreeGrafter"/>
</dbReference>
<dbReference type="GO" id="GO:0005249">
    <property type="term" value="F:voltage-gated potassium channel activity"/>
    <property type="evidence" value="ECO:0007669"/>
    <property type="project" value="InterPro"/>
</dbReference>
<keyword evidence="4 8" id="KW-1133">Transmembrane helix</keyword>
<feature type="transmembrane region" description="Helical" evidence="8">
    <location>
        <begin position="136"/>
        <end position="153"/>
    </location>
</feature>
<evidence type="ECO:0000256" key="1">
    <source>
        <dbReference type="ARBA" id="ARBA00004141"/>
    </source>
</evidence>
<comment type="subcellular location">
    <subcellularLocation>
        <location evidence="1">Membrane</location>
        <topology evidence="1">Multi-pass membrane protein</topology>
    </subcellularLocation>
</comment>
<dbReference type="AlphaFoldDB" id="A0A1H9I2M1"/>
<keyword evidence="6 8" id="KW-0472">Membrane</keyword>
<protein>
    <submittedName>
        <fullName evidence="10">Voltage-gated potassium channel</fullName>
    </submittedName>
</protein>
<feature type="transmembrane region" description="Helical" evidence="8">
    <location>
        <begin position="165"/>
        <end position="188"/>
    </location>
</feature>
<dbReference type="InterPro" id="IPR028325">
    <property type="entry name" value="VG_K_chnl"/>
</dbReference>
<keyword evidence="11" id="KW-1185">Reference proteome</keyword>
<dbReference type="Proteomes" id="UP000198556">
    <property type="component" value="Unassembled WGS sequence"/>
</dbReference>
<gene>
    <name evidence="10" type="ORF">SAMN05421767_10439</name>
</gene>
<evidence type="ECO:0000256" key="3">
    <source>
        <dbReference type="ARBA" id="ARBA00022692"/>
    </source>
</evidence>
<dbReference type="GO" id="GO:0008076">
    <property type="term" value="C:voltage-gated potassium channel complex"/>
    <property type="evidence" value="ECO:0007669"/>
    <property type="project" value="InterPro"/>
</dbReference>
<name>A0A1H9I2M1_9LACT</name>
<dbReference type="InterPro" id="IPR013099">
    <property type="entry name" value="K_chnl_dom"/>
</dbReference>
<dbReference type="PANTHER" id="PTHR11537">
    <property type="entry name" value="VOLTAGE-GATED POTASSIUM CHANNEL"/>
    <property type="match status" value="1"/>
</dbReference>
<evidence type="ECO:0000313" key="11">
    <source>
        <dbReference type="Proteomes" id="UP000198556"/>
    </source>
</evidence>
<keyword evidence="2" id="KW-0813">Transport</keyword>
<dbReference type="InterPro" id="IPR027359">
    <property type="entry name" value="Volt_channel_dom_sf"/>
</dbReference>
<evidence type="ECO:0000313" key="10">
    <source>
        <dbReference type="EMBL" id="SEQ68839.1"/>
    </source>
</evidence>
<evidence type="ECO:0000256" key="2">
    <source>
        <dbReference type="ARBA" id="ARBA00022448"/>
    </source>
</evidence>
<keyword evidence="5" id="KW-0406">Ion transport</keyword>
<dbReference type="Gene3D" id="1.10.287.70">
    <property type="match status" value="1"/>
</dbReference>
<evidence type="ECO:0000259" key="9">
    <source>
        <dbReference type="Pfam" id="PF07885"/>
    </source>
</evidence>
<accession>A0A1H9I2M1</accession>
<feature type="transmembrane region" description="Helical" evidence="8">
    <location>
        <begin position="108"/>
        <end position="129"/>
    </location>
</feature>
<reference evidence="10 11" key="1">
    <citation type="submission" date="2016-10" db="EMBL/GenBank/DDBJ databases">
        <authorList>
            <person name="de Groot N.N."/>
        </authorList>
    </citation>
    <scope>NUCLEOTIDE SEQUENCE [LARGE SCALE GENOMIC DNA]</scope>
    <source>
        <strain evidence="10 11">DSM 15827</strain>
    </source>
</reference>
<evidence type="ECO:0000256" key="8">
    <source>
        <dbReference type="SAM" id="Phobius"/>
    </source>
</evidence>
<sequence length="243" mass="28283">MKRKIYEISYLLLAIISVLFVFDKENHYIWFDRMIYGLFLGEYLVCVWKADNKFHYIISHPIDLIVVLPINSVFRIIRLLRVVKLLRWNSWFANHFPSVTTLLQTNDVGLMLVWLVAMLFIVSIPMTYIEPTMANYFDALWWTVVTTTTVGYGDIVPHTLLGKSIGIFLMVFGIGIVGILIGNIANVLMLKSKKEFALPIESKGFEDLNVEAKERITRRIEEEIELELYKQSMKEKELAKIIE</sequence>
<keyword evidence="3 8" id="KW-0812">Transmembrane</keyword>
<dbReference type="SUPFAM" id="SSF81324">
    <property type="entry name" value="Voltage-gated potassium channels"/>
    <property type="match status" value="1"/>
</dbReference>
<dbReference type="PANTHER" id="PTHR11537:SF254">
    <property type="entry name" value="POTASSIUM VOLTAGE-GATED CHANNEL PROTEIN SHAB"/>
    <property type="match status" value="1"/>
</dbReference>
<evidence type="ECO:0000256" key="7">
    <source>
        <dbReference type="ARBA" id="ARBA00023303"/>
    </source>
</evidence>
<organism evidence="10 11">
    <name type="scientific">Granulicatella balaenopterae</name>
    <dbReference type="NCBI Taxonomy" id="137733"/>
    <lineage>
        <taxon>Bacteria</taxon>
        <taxon>Bacillati</taxon>
        <taxon>Bacillota</taxon>
        <taxon>Bacilli</taxon>
        <taxon>Lactobacillales</taxon>
        <taxon>Carnobacteriaceae</taxon>
        <taxon>Granulicatella</taxon>
    </lineage>
</organism>
<dbReference type="EMBL" id="FOGF01000004">
    <property type="protein sequence ID" value="SEQ68839.1"/>
    <property type="molecule type" value="Genomic_DNA"/>
</dbReference>
<feature type="transmembrane region" description="Helical" evidence="8">
    <location>
        <begin position="5"/>
        <end position="22"/>
    </location>
</feature>
<dbReference type="Pfam" id="PF07885">
    <property type="entry name" value="Ion_trans_2"/>
    <property type="match status" value="1"/>
</dbReference>
<feature type="domain" description="Potassium channel" evidence="9">
    <location>
        <begin position="113"/>
        <end position="188"/>
    </location>
</feature>
<dbReference type="OrthoDB" id="9785285at2"/>
<evidence type="ECO:0000256" key="4">
    <source>
        <dbReference type="ARBA" id="ARBA00022989"/>
    </source>
</evidence>
<dbReference type="Gene3D" id="1.20.120.350">
    <property type="entry name" value="Voltage-gated potassium channels. Chain C"/>
    <property type="match status" value="1"/>
</dbReference>
<evidence type="ECO:0000256" key="6">
    <source>
        <dbReference type="ARBA" id="ARBA00023136"/>
    </source>
</evidence>
<evidence type="ECO:0000256" key="5">
    <source>
        <dbReference type="ARBA" id="ARBA00023065"/>
    </source>
</evidence>
<feature type="transmembrane region" description="Helical" evidence="8">
    <location>
        <begin position="62"/>
        <end position="80"/>
    </location>
</feature>
<proteinExistence type="predicted"/>
<dbReference type="RefSeq" id="WP_089745963.1">
    <property type="nucleotide sequence ID" value="NZ_FOGF01000004.1"/>
</dbReference>